<evidence type="ECO:0000256" key="1">
    <source>
        <dbReference type="ARBA" id="ARBA00022729"/>
    </source>
</evidence>
<feature type="coiled-coil region" evidence="2">
    <location>
        <begin position="174"/>
        <end position="215"/>
    </location>
</feature>
<feature type="coiled-coil region" evidence="2">
    <location>
        <begin position="48"/>
        <end position="103"/>
    </location>
</feature>
<proteinExistence type="predicted"/>
<dbReference type="Pfam" id="PF01551">
    <property type="entry name" value="Peptidase_M23"/>
    <property type="match status" value="1"/>
</dbReference>
<keyword evidence="6" id="KW-1185">Reference proteome</keyword>
<evidence type="ECO:0000313" key="6">
    <source>
        <dbReference type="Proteomes" id="UP000555448"/>
    </source>
</evidence>
<dbReference type="GO" id="GO:0004222">
    <property type="term" value="F:metalloendopeptidase activity"/>
    <property type="evidence" value="ECO:0007669"/>
    <property type="project" value="TreeGrafter"/>
</dbReference>
<evidence type="ECO:0000256" key="2">
    <source>
        <dbReference type="SAM" id="Coils"/>
    </source>
</evidence>
<feature type="chain" id="PRO_5031489536" evidence="3">
    <location>
        <begin position="25"/>
        <end position="416"/>
    </location>
</feature>
<comment type="caution">
    <text evidence="5">The sequence shown here is derived from an EMBL/GenBank/DDBJ whole genome shotgun (WGS) entry which is preliminary data.</text>
</comment>
<feature type="domain" description="M23ase beta-sheet core" evidence="4">
    <location>
        <begin position="320"/>
        <end position="409"/>
    </location>
</feature>
<accession>A0A7W7K7N5</accession>
<dbReference type="RefSeq" id="WP_312856997.1">
    <property type="nucleotide sequence ID" value="NZ_JACHLR010000003.1"/>
</dbReference>
<protein>
    <submittedName>
        <fullName evidence="5">Septal ring factor EnvC (AmiA/AmiB activator)</fullName>
    </submittedName>
</protein>
<dbReference type="CDD" id="cd12797">
    <property type="entry name" value="M23_peptidase"/>
    <property type="match status" value="1"/>
</dbReference>
<reference evidence="5 6" key="1">
    <citation type="submission" date="2020-08" db="EMBL/GenBank/DDBJ databases">
        <title>Functional genomics of gut bacteria from endangered species of beetles.</title>
        <authorList>
            <person name="Carlos-Shanley C."/>
        </authorList>
    </citation>
    <scope>NUCLEOTIDE SEQUENCE [LARGE SCALE GENOMIC DNA]</scope>
    <source>
        <strain evidence="5 6">S00245</strain>
    </source>
</reference>
<dbReference type="SUPFAM" id="SSF51261">
    <property type="entry name" value="Duplicated hybrid motif"/>
    <property type="match status" value="1"/>
</dbReference>
<dbReference type="InterPro" id="IPR050570">
    <property type="entry name" value="Cell_wall_metabolism_enzyme"/>
</dbReference>
<dbReference type="InterPro" id="IPR011055">
    <property type="entry name" value="Dup_hybrid_motif"/>
</dbReference>
<organism evidence="5 6">
    <name type="scientific">Novosphingobium chloroacetimidivorans</name>
    <dbReference type="NCBI Taxonomy" id="1428314"/>
    <lineage>
        <taxon>Bacteria</taxon>
        <taxon>Pseudomonadati</taxon>
        <taxon>Pseudomonadota</taxon>
        <taxon>Alphaproteobacteria</taxon>
        <taxon>Sphingomonadales</taxon>
        <taxon>Sphingomonadaceae</taxon>
        <taxon>Novosphingobium</taxon>
    </lineage>
</organism>
<name>A0A7W7K7N5_9SPHN</name>
<evidence type="ECO:0000259" key="4">
    <source>
        <dbReference type="Pfam" id="PF01551"/>
    </source>
</evidence>
<dbReference type="AlphaFoldDB" id="A0A7W7K7N5"/>
<feature type="signal peptide" evidence="3">
    <location>
        <begin position="1"/>
        <end position="24"/>
    </location>
</feature>
<gene>
    <name evidence="5" type="ORF">HNO88_001070</name>
</gene>
<sequence length="416" mass="44471">MRRTRWRFAFVFGFLFAALTTAIAGLHATAQESPASAPADAAQTRRELAAAQAQGSAARARAEALEAQARAVTLQADRTAREAAALAARVQETEAQIAVQEARVALIAAARERLRARMAERQAPLVRLTAALQRLSRRPPVLALLRPGSLRELVTMRALLQTMLPEVERRTAALRTEIARARQLEQVAQAASNQLRAGENALRDKRRQLAAVEARQRLASRAAAGIASRESDRALMLAERARDLGDLIGAIGREGELRAALARLPGPIMRPPRPEDSRVVEAESFSAPPQGLPTWILPLTGRLVTGFGEEGPGGAGQTRSRGVVLATRSNAQAVAPAPGRIAYAGPYRGYGQIVIVEHDGGWVTLVTGLARLDVGVGEQVVAGSPLGTTGPGRPRVGVELRRNGEPVNPLQYLRSL</sequence>
<dbReference type="PANTHER" id="PTHR21666">
    <property type="entry name" value="PEPTIDASE-RELATED"/>
    <property type="match status" value="1"/>
</dbReference>
<dbReference type="Proteomes" id="UP000555448">
    <property type="component" value="Unassembled WGS sequence"/>
</dbReference>
<dbReference type="InterPro" id="IPR016047">
    <property type="entry name" value="M23ase_b-sheet_dom"/>
</dbReference>
<evidence type="ECO:0000313" key="5">
    <source>
        <dbReference type="EMBL" id="MBB4857759.1"/>
    </source>
</evidence>
<dbReference type="PANTHER" id="PTHR21666:SF289">
    <property type="entry name" value="L-ALA--D-GLU ENDOPEPTIDASE"/>
    <property type="match status" value="1"/>
</dbReference>
<evidence type="ECO:0000256" key="3">
    <source>
        <dbReference type="SAM" id="SignalP"/>
    </source>
</evidence>
<keyword evidence="1 3" id="KW-0732">Signal</keyword>
<dbReference type="EMBL" id="JACHLR010000003">
    <property type="protein sequence ID" value="MBB4857759.1"/>
    <property type="molecule type" value="Genomic_DNA"/>
</dbReference>
<dbReference type="Gene3D" id="2.70.70.10">
    <property type="entry name" value="Glucose Permease (Domain IIA)"/>
    <property type="match status" value="1"/>
</dbReference>
<keyword evidence="2" id="KW-0175">Coiled coil</keyword>